<dbReference type="InterPro" id="IPR009057">
    <property type="entry name" value="Homeodomain-like_sf"/>
</dbReference>
<dbReference type="SMART" id="SM00342">
    <property type="entry name" value="HTH_ARAC"/>
    <property type="match status" value="1"/>
</dbReference>
<organism evidence="5 6">
    <name type="scientific">Dyadobacter chenwenxiniae</name>
    <dbReference type="NCBI Taxonomy" id="2906456"/>
    <lineage>
        <taxon>Bacteria</taxon>
        <taxon>Pseudomonadati</taxon>
        <taxon>Bacteroidota</taxon>
        <taxon>Cytophagia</taxon>
        <taxon>Cytophagales</taxon>
        <taxon>Spirosomataceae</taxon>
        <taxon>Dyadobacter</taxon>
    </lineage>
</organism>
<dbReference type="GO" id="GO:0003700">
    <property type="term" value="F:DNA-binding transcription factor activity"/>
    <property type="evidence" value="ECO:0007669"/>
    <property type="project" value="InterPro"/>
</dbReference>
<keyword evidence="1" id="KW-0805">Transcription regulation</keyword>
<evidence type="ECO:0000259" key="4">
    <source>
        <dbReference type="PROSITE" id="PS01124"/>
    </source>
</evidence>
<dbReference type="SUPFAM" id="SSF46689">
    <property type="entry name" value="Homeodomain-like"/>
    <property type="match status" value="1"/>
</dbReference>
<dbReference type="Gene3D" id="1.10.10.60">
    <property type="entry name" value="Homeodomain-like"/>
    <property type="match status" value="1"/>
</dbReference>
<evidence type="ECO:0000256" key="2">
    <source>
        <dbReference type="ARBA" id="ARBA00023125"/>
    </source>
</evidence>
<feature type="domain" description="HTH araC/xylS-type" evidence="4">
    <location>
        <begin position="162"/>
        <end position="255"/>
    </location>
</feature>
<keyword evidence="3" id="KW-0804">Transcription</keyword>
<evidence type="ECO:0000256" key="3">
    <source>
        <dbReference type="ARBA" id="ARBA00023163"/>
    </source>
</evidence>
<accession>A0A9X1PIF8</accession>
<comment type="caution">
    <text evidence="5">The sequence shown here is derived from an EMBL/GenBank/DDBJ whole genome shotgun (WGS) entry which is preliminary data.</text>
</comment>
<dbReference type="PROSITE" id="PS01124">
    <property type="entry name" value="HTH_ARAC_FAMILY_2"/>
    <property type="match status" value="1"/>
</dbReference>
<gene>
    <name evidence="5" type="ORF">LXM26_03480</name>
</gene>
<dbReference type="InterPro" id="IPR050204">
    <property type="entry name" value="AraC_XylS_family_regulators"/>
</dbReference>
<dbReference type="AlphaFoldDB" id="A0A9X1PIF8"/>
<evidence type="ECO:0000313" key="5">
    <source>
        <dbReference type="EMBL" id="MCF0060539.1"/>
    </source>
</evidence>
<reference evidence="5" key="1">
    <citation type="submission" date="2021-12" db="EMBL/GenBank/DDBJ databases">
        <title>Novel species in genus Dyadobacter.</title>
        <authorList>
            <person name="Ma C."/>
        </authorList>
    </citation>
    <scope>NUCLEOTIDE SEQUENCE</scope>
    <source>
        <strain evidence="5">LJ419</strain>
    </source>
</reference>
<name>A0A9X1PIF8_9BACT</name>
<protein>
    <submittedName>
        <fullName evidence="5">Helix-turn-helix domain-containing protein</fullName>
    </submittedName>
</protein>
<dbReference type="InterPro" id="IPR046532">
    <property type="entry name" value="DUF6597"/>
</dbReference>
<dbReference type="RefSeq" id="WP_234653359.1">
    <property type="nucleotide sequence ID" value="NZ_CP094997.1"/>
</dbReference>
<dbReference type="PANTHER" id="PTHR46796:SF13">
    <property type="entry name" value="HTH-TYPE TRANSCRIPTIONAL ACTIVATOR RHAS"/>
    <property type="match status" value="1"/>
</dbReference>
<keyword evidence="6" id="KW-1185">Reference proteome</keyword>
<evidence type="ECO:0000256" key="1">
    <source>
        <dbReference type="ARBA" id="ARBA00023015"/>
    </source>
</evidence>
<dbReference type="GO" id="GO:0043565">
    <property type="term" value="F:sequence-specific DNA binding"/>
    <property type="evidence" value="ECO:0007669"/>
    <property type="project" value="InterPro"/>
</dbReference>
<proteinExistence type="predicted"/>
<dbReference type="Pfam" id="PF20240">
    <property type="entry name" value="DUF6597"/>
    <property type="match status" value="1"/>
</dbReference>
<dbReference type="InterPro" id="IPR018060">
    <property type="entry name" value="HTH_AraC"/>
</dbReference>
<dbReference type="Pfam" id="PF12833">
    <property type="entry name" value="HTH_18"/>
    <property type="match status" value="1"/>
</dbReference>
<evidence type="ECO:0000313" key="6">
    <source>
        <dbReference type="Proteomes" id="UP001139000"/>
    </source>
</evidence>
<dbReference type="Proteomes" id="UP001139000">
    <property type="component" value="Unassembled WGS sequence"/>
</dbReference>
<dbReference type="EMBL" id="JAJTTC010000001">
    <property type="protein sequence ID" value="MCF0060539.1"/>
    <property type="molecule type" value="Genomic_DNA"/>
</dbReference>
<sequence length="270" mass="31612">MRYQVFPAPHVLSKYVRYFWSIDYQESTDFSKIIKIFADRYPRLIFQDLDGHRKIQTANGECLPATFLTGIATADTNYIVNGKYAHLGISFYPQALKLFFNVDAFELTNQMPDLINFCPADLPLRLQDGRNHQERIAILNHFLIQKLQRYGNEDHLVNDCVFDQDVSDEWLVSLWLKKYRISERHLERKFKASVGVSPKTFLRITRFEKALDMIKRAQFHNLSDIAYDLNYADHSHFIKEFKSFSGFTPNTFLSMQKLGEESASFLIEKA</sequence>
<dbReference type="PANTHER" id="PTHR46796">
    <property type="entry name" value="HTH-TYPE TRANSCRIPTIONAL ACTIVATOR RHAS-RELATED"/>
    <property type="match status" value="1"/>
</dbReference>
<keyword evidence="2" id="KW-0238">DNA-binding</keyword>